<gene>
    <name evidence="2" type="ORF">EXIGLDRAFT_734082</name>
</gene>
<reference evidence="2 3" key="1">
    <citation type="journal article" date="2016" name="Mol. Biol. Evol.">
        <title>Comparative Genomics of Early-Diverging Mushroom-Forming Fungi Provides Insights into the Origins of Lignocellulose Decay Capabilities.</title>
        <authorList>
            <person name="Nagy L.G."/>
            <person name="Riley R."/>
            <person name="Tritt A."/>
            <person name="Adam C."/>
            <person name="Daum C."/>
            <person name="Floudas D."/>
            <person name="Sun H."/>
            <person name="Yadav J.S."/>
            <person name="Pangilinan J."/>
            <person name="Larsson K.H."/>
            <person name="Matsuura K."/>
            <person name="Barry K."/>
            <person name="Labutti K."/>
            <person name="Kuo R."/>
            <person name="Ohm R.A."/>
            <person name="Bhattacharya S.S."/>
            <person name="Shirouzu T."/>
            <person name="Yoshinaga Y."/>
            <person name="Martin F.M."/>
            <person name="Grigoriev I.V."/>
            <person name="Hibbett D.S."/>
        </authorList>
    </citation>
    <scope>NUCLEOTIDE SEQUENCE [LARGE SCALE GENOMIC DNA]</scope>
    <source>
        <strain evidence="2 3">HHB12029</strain>
    </source>
</reference>
<feature type="compositionally biased region" description="Pro residues" evidence="1">
    <location>
        <begin position="44"/>
        <end position="55"/>
    </location>
</feature>
<feature type="region of interest" description="Disordered" evidence="1">
    <location>
        <begin position="18"/>
        <end position="107"/>
    </location>
</feature>
<evidence type="ECO:0000313" key="2">
    <source>
        <dbReference type="EMBL" id="KZV95988.1"/>
    </source>
</evidence>
<name>A0A165K970_EXIGL</name>
<organism evidence="2 3">
    <name type="scientific">Exidia glandulosa HHB12029</name>
    <dbReference type="NCBI Taxonomy" id="1314781"/>
    <lineage>
        <taxon>Eukaryota</taxon>
        <taxon>Fungi</taxon>
        <taxon>Dikarya</taxon>
        <taxon>Basidiomycota</taxon>
        <taxon>Agaricomycotina</taxon>
        <taxon>Agaricomycetes</taxon>
        <taxon>Auriculariales</taxon>
        <taxon>Exidiaceae</taxon>
        <taxon>Exidia</taxon>
    </lineage>
</organism>
<protein>
    <submittedName>
        <fullName evidence="2">Uncharacterized protein</fullName>
    </submittedName>
</protein>
<dbReference type="EMBL" id="KV425948">
    <property type="protein sequence ID" value="KZV95988.1"/>
    <property type="molecule type" value="Genomic_DNA"/>
</dbReference>
<dbReference type="Proteomes" id="UP000077266">
    <property type="component" value="Unassembled WGS sequence"/>
</dbReference>
<evidence type="ECO:0000256" key="1">
    <source>
        <dbReference type="SAM" id="MobiDB-lite"/>
    </source>
</evidence>
<proteinExistence type="predicted"/>
<accession>A0A165K970</accession>
<dbReference type="InParanoid" id="A0A165K970"/>
<sequence length="198" mass="21827">MSMSSVFTVQQVRDMLNDVDINVPAPSDRLSSPGKPRAQRPGSYVPPPVPPPTRTPTPQLASPPQSKYPYEQSPHTYTFIPPLTPAHFAVNGESSSPPSSPEDSRAQTYFFVPPLTPLDFQMGTSELWKALDADPADLENGFRTETYEVFQARARRRPRPAARNLWNQEQTGSESGGTSPKKTDDEDSASERSPRISA</sequence>
<keyword evidence="3" id="KW-1185">Reference proteome</keyword>
<feature type="region of interest" description="Disordered" evidence="1">
    <location>
        <begin position="151"/>
        <end position="198"/>
    </location>
</feature>
<dbReference type="AlphaFoldDB" id="A0A165K970"/>
<feature type="compositionally biased region" description="Polar residues" evidence="1">
    <location>
        <begin position="165"/>
        <end position="180"/>
    </location>
</feature>
<feature type="compositionally biased region" description="Basic and acidic residues" evidence="1">
    <location>
        <begin position="181"/>
        <end position="198"/>
    </location>
</feature>
<evidence type="ECO:0000313" key="3">
    <source>
        <dbReference type="Proteomes" id="UP000077266"/>
    </source>
</evidence>